<dbReference type="STRING" id="39482.ERS852491_03719"/>
<dbReference type="InterPro" id="IPR045851">
    <property type="entry name" value="AMP-bd_C_sf"/>
</dbReference>
<reference evidence="6 7" key="1">
    <citation type="submission" date="2015-09" db="EMBL/GenBank/DDBJ databases">
        <authorList>
            <consortium name="Pathogen Informatics"/>
        </authorList>
    </citation>
    <scope>NUCLEOTIDE SEQUENCE [LARGE SCALE GENOMIC DNA]</scope>
    <source>
        <strain evidence="6 7">2789STDY5834876</strain>
    </source>
</reference>
<dbReference type="Gene3D" id="3.30.300.30">
    <property type="match status" value="1"/>
</dbReference>
<evidence type="ECO:0000313" key="7">
    <source>
        <dbReference type="Proteomes" id="UP000095544"/>
    </source>
</evidence>
<keyword evidence="3" id="KW-0812">Transmembrane</keyword>
<dbReference type="PANTHER" id="PTHR43201:SF5">
    <property type="entry name" value="MEDIUM-CHAIN ACYL-COA LIGASE ACSF2, MITOCHONDRIAL"/>
    <property type="match status" value="1"/>
</dbReference>
<dbReference type="Pfam" id="PF00501">
    <property type="entry name" value="AMP-binding"/>
    <property type="match status" value="1"/>
</dbReference>
<evidence type="ECO:0000256" key="3">
    <source>
        <dbReference type="SAM" id="Phobius"/>
    </source>
</evidence>
<feature type="domain" description="AMP-binding enzyme C-terminal" evidence="5">
    <location>
        <begin position="451"/>
        <end position="522"/>
    </location>
</feature>
<name>A0A174J4Z9_9FIRM</name>
<dbReference type="InterPro" id="IPR042099">
    <property type="entry name" value="ANL_N_sf"/>
</dbReference>
<dbReference type="Pfam" id="PF13193">
    <property type="entry name" value="AMP-binding_C"/>
    <property type="match status" value="1"/>
</dbReference>
<feature type="domain" description="AMP-dependent synthetase/ligase" evidence="4">
    <location>
        <begin position="41"/>
        <end position="402"/>
    </location>
</feature>
<dbReference type="RefSeq" id="WP_055154622.1">
    <property type="nucleotide sequence ID" value="NZ_BAAACT010000069.1"/>
</dbReference>
<evidence type="ECO:0000313" key="6">
    <source>
        <dbReference type="EMBL" id="CUO92169.1"/>
    </source>
</evidence>
<dbReference type="GO" id="GO:0031956">
    <property type="term" value="F:medium-chain fatty acid-CoA ligase activity"/>
    <property type="evidence" value="ECO:0007669"/>
    <property type="project" value="TreeGrafter"/>
</dbReference>
<evidence type="ECO:0000259" key="4">
    <source>
        <dbReference type="Pfam" id="PF00501"/>
    </source>
</evidence>
<dbReference type="OrthoDB" id="9803968at2"/>
<gene>
    <name evidence="6" type="primary">fadK</name>
    <name evidence="6" type="ORF">ERS852491_03719</name>
</gene>
<comment type="similarity">
    <text evidence="1">Belongs to the ATP-dependent AMP-binding enzyme family.</text>
</comment>
<dbReference type="PANTHER" id="PTHR43201">
    <property type="entry name" value="ACYL-COA SYNTHETASE"/>
    <property type="match status" value="1"/>
</dbReference>
<dbReference type="InterPro" id="IPR020845">
    <property type="entry name" value="AMP-binding_CS"/>
</dbReference>
<dbReference type="Gene3D" id="3.40.50.12780">
    <property type="entry name" value="N-terminal domain of ligase-like"/>
    <property type="match status" value="1"/>
</dbReference>
<feature type="transmembrane region" description="Helical" evidence="3">
    <location>
        <begin position="241"/>
        <end position="264"/>
    </location>
</feature>
<evidence type="ECO:0000256" key="1">
    <source>
        <dbReference type="ARBA" id="ARBA00006432"/>
    </source>
</evidence>
<keyword evidence="3" id="KW-0472">Membrane</keyword>
<accession>A0A174J4Z9</accession>
<dbReference type="Proteomes" id="UP000095544">
    <property type="component" value="Unassembled WGS sequence"/>
</dbReference>
<dbReference type="EMBL" id="CYZU01000043">
    <property type="protein sequence ID" value="CUO92169.1"/>
    <property type="molecule type" value="Genomic_DNA"/>
</dbReference>
<dbReference type="AlphaFoldDB" id="A0A174J4Z9"/>
<dbReference type="GO" id="GO:0006631">
    <property type="term" value="P:fatty acid metabolic process"/>
    <property type="evidence" value="ECO:0007669"/>
    <property type="project" value="TreeGrafter"/>
</dbReference>
<keyword evidence="3" id="KW-1133">Transmembrane helix</keyword>
<dbReference type="EC" id="6.2.1.-" evidence="6"/>
<protein>
    <submittedName>
        <fullName evidence="6">Short-chain-fatty-acid--CoA ligase</fullName>
        <ecNumber evidence="6">6.2.1.-</ecNumber>
    </submittedName>
</protein>
<dbReference type="InterPro" id="IPR025110">
    <property type="entry name" value="AMP-bd_C"/>
</dbReference>
<sequence>MLNGKDVWNMWFQKEMGDLTVGDRTVYTFPKMKKSFYEMLKDTAEKFSEKTGLCDNWGRCYSYQEFLHMVDSMAAYLKYVRHLEKGSHVGLLLNNGIEFATSFYALCKLGAVAVPFPTKYREPEVRSLIEKADLQGILASEDYGWVRSYSEAGIFVEVTADEEEGYGFAEAVAKGNISEMMCAEPGCGELNDEFILMFTSGTTSASKGVILKNYNVNHAVMIYQKLLELGPEDKTIIPVPIYHITGLVALLGLFVYIGGTIYLYKRYDAKRILEGVKRDGITFMHGSPTVFGQLLDYREEFPELPGIRTLACGSSYMPVETMKKLHRWMPLMKFCNVYGMTETSSPGTVFPYDAATSLYPGSEGKPVPGLMLKILDDDGREVPDGTVGVVYLKGANICEYYYHLKTPLITEDGWLNTGDMGYINEDSYVFIVDRKKDMINRGGEKIWCTDVEDELVAVEGVKDAAVVGIPSKKYGEVAAALIVLESGVQMTAEELKADLKSRLAKFKIPEQILFADAVPKTPGLKTDKKTIKTMFADADRIS</sequence>
<evidence type="ECO:0000256" key="2">
    <source>
        <dbReference type="ARBA" id="ARBA00022598"/>
    </source>
</evidence>
<evidence type="ECO:0000259" key="5">
    <source>
        <dbReference type="Pfam" id="PF13193"/>
    </source>
</evidence>
<dbReference type="SUPFAM" id="SSF56801">
    <property type="entry name" value="Acetyl-CoA synthetase-like"/>
    <property type="match status" value="1"/>
</dbReference>
<keyword evidence="2 6" id="KW-0436">Ligase</keyword>
<proteinExistence type="inferred from homology"/>
<organism evidence="6 7">
    <name type="scientific">Faecalicatena contorta</name>
    <dbReference type="NCBI Taxonomy" id="39482"/>
    <lineage>
        <taxon>Bacteria</taxon>
        <taxon>Bacillati</taxon>
        <taxon>Bacillota</taxon>
        <taxon>Clostridia</taxon>
        <taxon>Lachnospirales</taxon>
        <taxon>Lachnospiraceae</taxon>
        <taxon>Faecalicatena</taxon>
    </lineage>
</organism>
<dbReference type="InterPro" id="IPR000873">
    <property type="entry name" value="AMP-dep_synth/lig_dom"/>
</dbReference>
<dbReference type="PROSITE" id="PS00455">
    <property type="entry name" value="AMP_BINDING"/>
    <property type="match status" value="1"/>
</dbReference>